<dbReference type="PANTHER" id="PTHR30336:SF6">
    <property type="entry name" value="INTEGRAL MEMBRANE PROTEIN"/>
    <property type="match status" value="1"/>
</dbReference>
<evidence type="ECO:0000259" key="1">
    <source>
        <dbReference type="Pfam" id="PF02698"/>
    </source>
</evidence>
<sequence>MLRKAVARLRRIPGLGDRTGRRRWFQAAVLVSALGLAPSTWLWTGEGGRVRTVADAPAAPVAVVFGAGLFGGEPSPYLAHRLDAALNLYQQHKVRAILVTGDNSTTAYDETDAMRRYLTDRGVPDVRVVGDYAGFDTWDSCSRARRVFGVDHALLVSQGFHVRRALALCEAAGIDAYAVAVDEPHDTTWYYGGLREIPGAGKAALDAWLRPDPQFLGATESGVTRALADAAKP</sequence>
<dbReference type="PANTHER" id="PTHR30336">
    <property type="entry name" value="INNER MEMBRANE PROTEIN, PROBABLE PERMEASE"/>
    <property type="match status" value="1"/>
</dbReference>
<gene>
    <name evidence="2" type="ORF">GCM10009663_32500</name>
</gene>
<feature type="domain" description="DUF218" evidence="1">
    <location>
        <begin position="61"/>
        <end position="188"/>
    </location>
</feature>
<reference evidence="3" key="1">
    <citation type="journal article" date="2019" name="Int. J. Syst. Evol. Microbiol.">
        <title>The Global Catalogue of Microorganisms (GCM) 10K type strain sequencing project: providing services to taxonomists for standard genome sequencing and annotation.</title>
        <authorList>
            <consortium name="The Broad Institute Genomics Platform"/>
            <consortium name="The Broad Institute Genome Sequencing Center for Infectious Disease"/>
            <person name="Wu L."/>
            <person name="Ma J."/>
        </authorList>
    </citation>
    <scope>NUCLEOTIDE SEQUENCE [LARGE SCALE GENOMIC DNA]</scope>
    <source>
        <strain evidence="3">JCM 13002</strain>
    </source>
</reference>
<keyword evidence="3" id="KW-1185">Reference proteome</keyword>
<dbReference type="Proteomes" id="UP001499987">
    <property type="component" value="Unassembled WGS sequence"/>
</dbReference>
<proteinExistence type="predicted"/>
<dbReference type="InterPro" id="IPR003848">
    <property type="entry name" value="DUF218"/>
</dbReference>
<accession>A0ABP4E1J2</accession>
<dbReference type="Pfam" id="PF02698">
    <property type="entry name" value="DUF218"/>
    <property type="match status" value="1"/>
</dbReference>
<organism evidence="2 3">
    <name type="scientific">Kitasatospora arboriphila</name>
    <dbReference type="NCBI Taxonomy" id="258052"/>
    <lineage>
        <taxon>Bacteria</taxon>
        <taxon>Bacillati</taxon>
        <taxon>Actinomycetota</taxon>
        <taxon>Actinomycetes</taxon>
        <taxon>Kitasatosporales</taxon>
        <taxon>Streptomycetaceae</taxon>
        <taxon>Kitasatospora</taxon>
    </lineage>
</organism>
<protein>
    <submittedName>
        <fullName evidence="2">ElyC/SanA/YdcF family protein</fullName>
    </submittedName>
</protein>
<dbReference type="CDD" id="cd06259">
    <property type="entry name" value="YdcF-like"/>
    <property type="match status" value="1"/>
</dbReference>
<evidence type="ECO:0000313" key="2">
    <source>
        <dbReference type="EMBL" id="GAA1086348.1"/>
    </source>
</evidence>
<dbReference type="InterPro" id="IPR051599">
    <property type="entry name" value="Cell_Envelope_Assoc"/>
</dbReference>
<name>A0ABP4E1J2_9ACTN</name>
<evidence type="ECO:0000313" key="3">
    <source>
        <dbReference type="Proteomes" id="UP001499987"/>
    </source>
</evidence>
<comment type="caution">
    <text evidence="2">The sequence shown here is derived from an EMBL/GenBank/DDBJ whole genome shotgun (WGS) entry which is preliminary data.</text>
</comment>
<dbReference type="EMBL" id="BAAALD010000027">
    <property type="protein sequence ID" value="GAA1086348.1"/>
    <property type="molecule type" value="Genomic_DNA"/>
</dbReference>